<organism evidence="1 2">
    <name type="scientific">Biomphalaria pfeifferi</name>
    <name type="common">Bloodfluke planorb</name>
    <name type="synonym">Freshwater snail</name>
    <dbReference type="NCBI Taxonomy" id="112525"/>
    <lineage>
        <taxon>Eukaryota</taxon>
        <taxon>Metazoa</taxon>
        <taxon>Spiralia</taxon>
        <taxon>Lophotrochozoa</taxon>
        <taxon>Mollusca</taxon>
        <taxon>Gastropoda</taxon>
        <taxon>Heterobranchia</taxon>
        <taxon>Euthyneura</taxon>
        <taxon>Panpulmonata</taxon>
        <taxon>Hygrophila</taxon>
        <taxon>Lymnaeoidea</taxon>
        <taxon>Planorbidae</taxon>
        <taxon>Biomphalaria</taxon>
    </lineage>
</organism>
<name>A0AAD8FIR9_BIOPF</name>
<keyword evidence="2" id="KW-1185">Reference proteome</keyword>
<gene>
    <name evidence="1" type="ORF">Bpfe_005743</name>
</gene>
<accession>A0AAD8FIR9</accession>
<proteinExistence type="predicted"/>
<dbReference type="EMBL" id="JASAOG010000016">
    <property type="protein sequence ID" value="KAK0064654.1"/>
    <property type="molecule type" value="Genomic_DNA"/>
</dbReference>
<dbReference type="Proteomes" id="UP001233172">
    <property type="component" value="Unassembled WGS sequence"/>
</dbReference>
<reference evidence="1" key="2">
    <citation type="submission" date="2023-04" db="EMBL/GenBank/DDBJ databases">
        <authorList>
            <person name="Bu L."/>
            <person name="Lu L."/>
            <person name="Laidemitt M.R."/>
            <person name="Zhang S.M."/>
            <person name="Mutuku M."/>
            <person name="Mkoji G."/>
            <person name="Steinauer M."/>
            <person name="Loker E.S."/>
        </authorList>
    </citation>
    <scope>NUCLEOTIDE SEQUENCE</scope>
    <source>
        <strain evidence="1">KasaAsao</strain>
        <tissue evidence="1">Whole Snail</tissue>
    </source>
</reference>
<evidence type="ECO:0000313" key="2">
    <source>
        <dbReference type="Proteomes" id="UP001233172"/>
    </source>
</evidence>
<reference evidence="1" key="1">
    <citation type="journal article" date="2023" name="PLoS Negl. Trop. Dis.">
        <title>A genome sequence for Biomphalaria pfeifferi, the major vector snail for the human-infecting parasite Schistosoma mansoni.</title>
        <authorList>
            <person name="Bu L."/>
            <person name="Lu L."/>
            <person name="Laidemitt M.R."/>
            <person name="Zhang S.M."/>
            <person name="Mutuku M."/>
            <person name="Mkoji G."/>
            <person name="Steinauer M."/>
            <person name="Loker E.S."/>
        </authorList>
    </citation>
    <scope>NUCLEOTIDE SEQUENCE</scope>
    <source>
        <strain evidence="1">KasaAsao</strain>
    </source>
</reference>
<dbReference type="AlphaFoldDB" id="A0AAD8FIR9"/>
<sequence length="72" mass="8255">MGQRQDLFLAEIPRMALVELERRKTHGRRTPLAKGCTFWHQSANRRSAPWLALSRLSCPFANKTIQVSAFNS</sequence>
<comment type="caution">
    <text evidence="1">The sequence shown here is derived from an EMBL/GenBank/DDBJ whole genome shotgun (WGS) entry which is preliminary data.</text>
</comment>
<protein>
    <submittedName>
        <fullName evidence="1">Uncharacterized protein</fullName>
    </submittedName>
</protein>
<evidence type="ECO:0000313" key="1">
    <source>
        <dbReference type="EMBL" id="KAK0064654.1"/>
    </source>
</evidence>